<keyword evidence="2" id="KW-1185">Reference proteome</keyword>
<proteinExistence type="predicted"/>
<dbReference type="RefSeq" id="WP_219686767.1">
    <property type="nucleotide sequence ID" value="NZ_WMBF01000006.1"/>
</dbReference>
<accession>A0ABS6YFT4</accession>
<protein>
    <submittedName>
        <fullName evidence="1">Uncharacterized protein</fullName>
    </submittedName>
</protein>
<organism evidence="1 2">
    <name type="scientific">Streptomyces anatolicus</name>
    <dbReference type="NCBI Taxonomy" id="2675858"/>
    <lineage>
        <taxon>Bacteria</taxon>
        <taxon>Bacillati</taxon>
        <taxon>Actinomycetota</taxon>
        <taxon>Actinomycetes</taxon>
        <taxon>Kitasatosporales</taxon>
        <taxon>Streptomycetaceae</taxon>
        <taxon>Streptomyces</taxon>
    </lineage>
</organism>
<name>A0ABS6YFT4_9ACTN</name>
<reference evidence="1 2" key="1">
    <citation type="submission" date="2019-11" db="EMBL/GenBank/DDBJ databases">
        <authorList>
            <person name="Ay H."/>
        </authorList>
    </citation>
    <scope>NUCLEOTIDE SEQUENCE [LARGE SCALE GENOMIC DNA]</scope>
    <source>
        <strain evidence="1 2">BG9H</strain>
    </source>
</reference>
<evidence type="ECO:0000313" key="1">
    <source>
        <dbReference type="EMBL" id="MBW5420262.1"/>
    </source>
</evidence>
<sequence>MALHPLPQDLGQRAYAAYGEVTGGLTHDGRTMPPWEDLGEDIQAAWTVAASSLYQAGADAASQAGGR</sequence>
<comment type="caution">
    <text evidence="1">The sequence shown here is derived from an EMBL/GenBank/DDBJ whole genome shotgun (WGS) entry which is preliminary data.</text>
</comment>
<gene>
    <name evidence="1" type="ORF">GKQ77_01585</name>
</gene>
<dbReference type="EMBL" id="WMBF01000006">
    <property type="protein sequence ID" value="MBW5420262.1"/>
    <property type="molecule type" value="Genomic_DNA"/>
</dbReference>
<evidence type="ECO:0000313" key="2">
    <source>
        <dbReference type="Proteomes" id="UP001197114"/>
    </source>
</evidence>
<dbReference type="Proteomes" id="UP001197114">
    <property type="component" value="Unassembled WGS sequence"/>
</dbReference>